<dbReference type="AlphaFoldDB" id="A0ABD5YSY0"/>
<name>A0ABD5YSY0_9EURY</name>
<evidence type="ECO:0000313" key="3">
    <source>
        <dbReference type="Proteomes" id="UP001596417"/>
    </source>
</evidence>
<reference evidence="2 3" key="1">
    <citation type="journal article" date="2019" name="Int. J. Syst. Evol. Microbiol.">
        <title>The Global Catalogue of Microorganisms (GCM) 10K type strain sequencing project: providing services to taxonomists for standard genome sequencing and annotation.</title>
        <authorList>
            <consortium name="The Broad Institute Genomics Platform"/>
            <consortium name="The Broad Institute Genome Sequencing Center for Infectious Disease"/>
            <person name="Wu L."/>
            <person name="Ma J."/>
        </authorList>
    </citation>
    <scope>NUCLEOTIDE SEQUENCE [LARGE SCALE GENOMIC DNA]</scope>
    <source>
        <strain evidence="2 3">RDMS1</strain>
    </source>
</reference>
<organism evidence="2 3">
    <name type="scientific">Halocatena marina</name>
    <dbReference type="NCBI Taxonomy" id="2934937"/>
    <lineage>
        <taxon>Archaea</taxon>
        <taxon>Methanobacteriati</taxon>
        <taxon>Methanobacteriota</taxon>
        <taxon>Stenosarchaea group</taxon>
        <taxon>Halobacteria</taxon>
        <taxon>Halobacteriales</taxon>
        <taxon>Natronomonadaceae</taxon>
        <taxon>Halocatena</taxon>
    </lineage>
</organism>
<comment type="caution">
    <text evidence="2">The sequence shown here is derived from an EMBL/GenBank/DDBJ whole genome shotgun (WGS) entry which is preliminary data.</text>
</comment>
<evidence type="ECO:0000259" key="1">
    <source>
        <dbReference type="Pfam" id="PF13439"/>
    </source>
</evidence>
<accession>A0ABD5YSY0</accession>
<sequence>MKIAYVLSQNKGGLPHYAAELANAVSHHADVTVFKPAETTADDIFSDDVETVDAFGTMNISIPDMYTLNFDIANNVRGLFSYRNLKRIQEFDPDVIHDPTDFFPQVKFFTKVHNLDDNYPFVVTYHEVPPPVTSLSNPLGAAEELLNVAIPDARLDQIIVHSDQQQTAFTRRLRRLSGIDVIPHGVYEFFTKHDYQQHPEEPHTLVFFGNIFPGKGLDVLAEAIEIVSQEIPGVTLLIAGDGRLSAKTKRIIEEQSEHFEVHNYFIPNETVGEFFSRAAFVVLPYRETNGDGTKGHSGALSTAHAFGKPVVATSIGDFPAQVGETGSGLVVPPDDPESLADAIIELLEDDERRVEMAANSTHQAERLSWKNIAKRHIEVYERAIDEFHTTRTVGQ</sequence>
<feature type="domain" description="Glycosyltransferase subfamily 4-like N-terminal" evidence="1">
    <location>
        <begin position="12"/>
        <end position="186"/>
    </location>
</feature>
<dbReference type="PANTHER" id="PTHR12526">
    <property type="entry name" value="GLYCOSYLTRANSFERASE"/>
    <property type="match status" value="1"/>
</dbReference>
<dbReference type="Proteomes" id="UP001596417">
    <property type="component" value="Unassembled WGS sequence"/>
</dbReference>
<dbReference type="Pfam" id="PF13692">
    <property type="entry name" value="Glyco_trans_1_4"/>
    <property type="match status" value="1"/>
</dbReference>
<dbReference type="CDD" id="cd03801">
    <property type="entry name" value="GT4_PimA-like"/>
    <property type="match status" value="1"/>
</dbReference>
<protein>
    <submittedName>
        <fullName evidence="2">Glycosyltransferase family 4 protein</fullName>
        <ecNumber evidence="2">2.4.-.-</ecNumber>
    </submittedName>
</protein>
<dbReference type="EC" id="2.4.-.-" evidence="2"/>
<keyword evidence="2" id="KW-0808">Transferase</keyword>
<gene>
    <name evidence="2" type="ORF">ACFQL7_06685</name>
</gene>
<keyword evidence="3" id="KW-1185">Reference proteome</keyword>
<dbReference type="GeneID" id="76199133"/>
<dbReference type="InterPro" id="IPR028098">
    <property type="entry name" value="Glyco_trans_4-like_N"/>
</dbReference>
<keyword evidence="2" id="KW-0328">Glycosyltransferase</keyword>
<dbReference type="GO" id="GO:0016757">
    <property type="term" value="F:glycosyltransferase activity"/>
    <property type="evidence" value="ECO:0007669"/>
    <property type="project" value="UniProtKB-KW"/>
</dbReference>
<dbReference type="RefSeq" id="WP_264554889.1">
    <property type="nucleotide sequence ID" value="NZ_CP109979.1"/>
</dbReference>
<dbReference type="SUPFAM" id="SSF53756">
    <property type="entry name" value="UDP-Glycosyltransferase/glycogen phosphorylase"/>
    <property type="match status" value="1"/>
</dbReference>
<dbReference type="EMBL" id="JBHTAX010000001">
    <property type="protein sequence ID" value="MFC7189570.1"/>
    <property type="molecule type" value="Genomic_DNA"/>
</dbReference>
<proteinExistence type="predicted"/>
<dbReference type="Pfam" id="PF13439">
    <property type="entry name" value="Glyco_transf_4"/>
    <property type="match status" value="1"/>
</dbReference>
<dbReference type="Gene3D" id="3.40.50.2000">
    <property type="entry name" value="Glycogen Phosphorylase B"/>
    <property type="match status" value="2"/>
</dbReference>
<evidence type="ECO:0000313" key="2">
    <source>
        <dbReference type="EMBL" id="MFC7189570.1"/>
    </source>
</evidence>